<dbReference type="EMBL" id="KV425882">
    <property type="protein sequence ID" value="KZW04135.1"/>
    <property type="molecule type" value="Genomic_DNA"/>
</dbReference>
<evidence type="ECO:0000313" key="3">
    <source>
        <dbReference type="EMBL" id="KZW04135.1"/>
    </source>
</evidence>
<feature type="chain" id="PRO_5007865502" evidence="2">
    <location>
        <begin position="21"/>
        <end position="225"/>
    </location>
</feature>
<proteinExistence type="predicted"/>
<keyword evidence="4" id="KW-1185">Reference proteome</keyword>
<dbReference type="SUPFAM" id="SSF50685">
    <property type="entry name" value="Barwin-like endoglucanases"/>
    <property type="match status" value="1"/>
</dbReference>
<dbReference type="STRING" id="1314781.A0A165QVL6"/>
<sequence length="225" mass="24476">MRSACTLVLTLSAYALAALAAATPTDLAVDAKDYSAPHSYRRDYAFDEGSGWEDIGISDEQYKYSNETHVQPVTPRSRKAKASVLKGAVVHALNHSWNSLKGIGASTKVVITWYTGHDLLNPSCWARSGWAPTDESFACALTLSGWKTKPKCFSFLELCNGSDKCIFVRVVDTCAGCKAGSKHVDLTKAAFSALADLDTGILNVKMRAATEPNEWHEELWGPRDA</sequence>
<accession>A0A165QVL6</accession>
<feature type="signal peptide" evidence="2">
    <location>
        <begin position="1"/>
        <end position="20"/>
    </location>
</feature>
<dbReference type="PANTHER" id="PTHR31836:SF22">
    <property type="entry name" value="RLPA-LIKE PROTEIN DOUBLE-PSI BETA-BARREL DOMAIN-CONTAINING PROTEIN"/>
    <property type="match status" value="1"/>
</dbReference>
<gene>
    <name evidence="3" type="ORF">EXIGLDRAFT_743709</name>
</gene>
<evidence type="ECO:0000313" key="4">
    <source>
        <dbReference type="Proteomes" id="UP000077266"/>
    </source>
</evidence>
<dbReference type="OrthoDB" id="406505at2759"/>
<reference evidence="3 4" key="1">
    <citation type="journal article" date="2016" name="Mol. Biol. Evol.">
        <title>Comparative Genomics of Early-Diverging Mushroom-Forming Fungi Provides Insights into the Origins of Lignocellulose Decay Capabilities.</title>
        <authorList>
            <person name="Nagy L.G."/>
            <person name="Riley R."/>
            <person name="Tritt A."/>
            <person name="Adam C."/>
            <person name="Daum C."/>
            <person name="Floudas D."/>
            <person name="Sun H."/>
            <person name="Yadav J.S."/>
            <person name="Pangilinan J."/>
            <person name="Larsson K.H."/>
            <person name="Matsuura K."/>
            <person name="Barry K."/>
            <person name="Labutti K."/>
            <person name="Kuo R."/>
            <person name="Ohm R.A."/>
            <person name="Bhattacharya S.S."/>
            <person name="Shirouzu T."/>
            <person name="Yoshinaga Y."/>
            <person name="Martin F.M."/>
            <person name="Grigoriev I.V."/>
            <person name="Hibbett D.S."/>
        </authorList>
    </citation>
    <scope>NUCLEOTIDE SEQUENCE [LARGE SCALE GENOMIC DNA]</scope>
    <source>
        <strain evidence="3 4">HHB12029</strain>
    </source>
</reference>
<protein>
    <submittedName>
        <fullName evidence="3">Uncharacterized protein</fullName>
    </submittedName>
</protein>
<dbReference type="InParanoid" id="A0A165QVL6"/>
<dbReference type="CDD" id="cd22191">
    <property type="entry name" value="DPBB_RlpA_EXP_N-like"/>
    <property type="match status" value="1"/>
</dbReference>
<organism evidence="3 4">
    <name type="scientific">Exidia glandulosa HHB12029</name>
    <dbReference type="NCBI Taxonomy" id="1314781"/>
    <lineage>
        <taxon>Eukaryota</taxon>
        <taxon>Fungi</taxon>
        <taxon>Dikarya</taxon>
        <taxon>Basidiomycota</taxon>
        <taxon>Agaricomycotina</taxon>
        <taxon>Agaricomycetes</taxon>
        <taxon>Auriculariales</taxon>
        <taxon>Exidiaceae</taxon>
        <taxon>Exidia</taxon>
    </lineage>
</organism>
<dbReference type="AlphaFoldDB" id="A0A165QVL6"/>
<dbReference type="InterPro" id="IPR036908">
    <property type="entry name" value="RlpA-like_sf"/>
</dbReference>
<name>A0A165QVL6_EXIGL</name>
<evidence type="ECO:0000256" key="1">
    <source>
        <dbReference type="ARBA" id="ARBA00022729"/>
    </source>
</evidence>
<evidence type="ECO:0000256" key="2">
    <source>
        <dbReference type="SAM" id="SignalP"/>
    </source>
</evidence>
<dbReference type="Gene3D" id="2.40.40.10">
    <property type="entry name" value="RlpA-like domain"/>
    <property type="match status" value="1"/>
</dbReference>
<dbReference type="Proteomes" id="UP000077266">
    <property type="component" value="Unassembled WGS sequence"/>
</dbReference>
<dbReference type="InterPro" id="IPR051477">
    <property type="entry name" value="Expansin_CellWall"/>
</dbReference>
<dbReference type="PANTHER" id="PTHR31836">
    <property type="match status" value="1"/>
</dbReference>
<keyword evidence="1 2" id="KW-0732">Signal</keyword>